<reference evidence="7" key="1">
    <citation type="submission" date="2020-11" db="EMBL/GenBank/DDBJ databases">
        <title>Bacterial whole genome sequence for Caenimonas sp. DR4.4.</title>
        <authorList>
            <person name="Le V."/>
            <person name="Ko S.-R."/>
            <person name="Ahn C.-Y."/>
            <person name="Oh H.-M."/>
        </authorList>
    </citation>
    <scope>NUCLEOTIDE SEQUENCE</scope>
    <source>
        <strain evidence="7">DR4.4</strain>
    </source>
</reference>
<feature type="transmembrane region" description="Helical" evidence="5">
    <location>
        <begin position="68"/>
        <end position="86"/>
    </location>
</feature>
<dbReference type="InterPro" id="IPR037185">
    <property type="entry name" value="EmrE-like"/>
</dbReference>
<dbReference type="SUPFAM" id="SSF103481">
    <property type="entry name" value="Multidrug resistance efflux transporter EmrE"/>
    <property type="match status" value="2"/>
</dbReference>
<evidence type="ECO:0000256" key="4">
    <source>
        <dbReference type="ARBA" id="ARBA00023136"/>
    </source>
</evidence>
<evidence type="ECO:0000256" key="3">
    <source>
        <dbReference type="ARBA" id="ARBA00022989"/>
    </source>
</evidence>
<feature type="domain" description="EamA" evidence="6">
    <location>
        <begin position="7"/>
        <end position="139"/>
    </location>
</feature>
<gene>
    <name evidence="7" type="ORF">I5803_19885</name>
</gene>
<dbReference type="InterPro" id="IPR000620">
    <property type="entry name" value="EamA_dom"/>
</dbReference>
<keyword evidence="3 5" id="KW-1133">Transmembrane helix</keyword>
<feature type="transmembrane region" description="Helical" evidence="5">
    <location>
        <begin position="241"/>
        <end position="259"/>
    </location>
</feature>
<feature type="transmembrane region" description="Helical" evidence="5">
    <location>
        <begin position="213"/>
        <end position="232"/>
    </location>
</feature>
<comment type="subcellular location">
    <subcellularLocation>
        <location evidence="1">Membrane</location>
        <topology evidence="1">Multi-pass membrane protein</topology>
    </subcellularLocation>
</comment>
<accession>A0A931MIR8</accession>
<evidence type="ECO:0000256" key="1">
    <source>
        <dbReference type="ARBA" id="ARBA00004141"/>
    </source>
</evidence>
<dbReference type="PANTHER" id="PTHR32322:SF9">
    <property type="entry name" value="AMINO-ACID METABOLITE EFFLUX PUMP-RELATED"/>
    <property type="match status" value="1"/>
</dbReference>
<evidence type="ECO:0000259" key="6">
    <source>
        <dbReference type="Pfam" id="PF00892"/>
    </source>
</evidence>
<feature type="transmembrane region" description="Helical" evidence="5">
    <location>
        <begin position="147"/>
        <end position="165"/>
    </location>
</feature>
<sequence length="361" mass="38045">MNPMPRGAWAGLAAALLFGASTPLAKLLLAQSGPWLLAALLYLGSGLGLAIVRRLRGAPRAVLPAGQWRWLAGAVLCGGVIGPVLLMRGLAGMQASSASLLLNAESVFTALLAWFVFRENFDRRIALGMLAIVAGGVLLAWPGRLDWSGWHPALYVVGACLAWGIDNNLTRKVSLGDATWIAMVKGLVAGATNLALALALGATWPAWPVVSGAALLGFASYGASLALFVVALRELGAARTGAYFSVAPFFGAVLSVLLLGEPLTATLGAAGLLMAAGVALHLTERHEHRHAHVAMQHTHEHVHGAGDTHHDHVHEPPVAPGTRHAHAHRHEPLVHTHAHFPDAHHRHTHSHARETQHDHAG</sequence>
<evidence type="ECO:0000256" key="5">
    <source>
        <dbReference type="SAM" id="Phobius"/>
    </source>
</evidence>
<keyword evidence="4 5" id="KW-0472">Membrane</keyword>
<dbReference type="Pfam" id="PF00892">
    <property type="entry name" value="EamA"/>
    <property type="match status" value="2"/>
</dbReference>
<comment type="caution">
    <text evidence="7">The sequence shown here is derived from an EMBL/GenBank/DDBJ whole genome shotgun (WGS) entry which is preliminary data.</text>
</comment>
<feature type="transmembrane region" description="Helical" evidence="5">
    <location>
        <begin position="124"/>
        <end position="141"/>
    </location>
</feature>
<evidence type="ECO:0000313" key="7">
    <source>
        <dbReference type="EMBL" id="MBG9390302.1"/>
    </source>
</evidence>
<feature type="transmembrane region" description="Helical" evidence="5">
    <location>
        <begin position="265"/>
        <end position="282"/>
    </location>
</feature>
<dbReference type="PANTHER" id="PTHR32322">
    <property type="entry name" value="INNER MEMBRANE TRANSPORTER"/>
    <property type="match status" value="1"/>
</dbReference>
<proteinExistence type="predicted"/>
<dbReference type="InterPro" id="IPR050638">
    <property type="entry name" value="AA-Vitamin_Transporters"/>
</dbReference>
<dbReference type="EMBL" id="JADWYS010000001">
    <property type="protein sequence ID" value="MBG9390302.1"/>
    <property type="molecule type" value="Genomic_DNA"/>
</dbReference>
<keyword evidence="2 5" id="KW-0812">Transmembrane</keyword>
<evidence type="ECO:0000256" key="2">
    <source>
        <dbReference type="ARBA" id="ARBA00022692"/>
    </source>
</evidence>
<protein>
    <submittedName>
        <fullName evidence="7">EamA family transporter</fullName>
    </submittedName>
</protein>
<organism evidence="7 8">
    <name type="scientific">Caenimonas aquaedulcis</name>
    <dbReference type="NCBI Taxonomy" id="2793270"/>
    <lineage>
        <taxon>Bacteria</taxon>
        <taxon>Pseudomonadati</taxon>
        <taxon>Pseudomonadota</taxon>
        <taxon>Betaproteobacteria</taxon>
        <taxon>Burkholderiales</taxon>
        <taxon>Comamonadaceae</taxon>
        <taxon>Caenimonas</taxon>
    </lineage>
</organism>
<feature type="transmembrane region" description="Helical" evidence="5">
    <location>
        <begin position="35"/>
        <end position="56"/>
    </location>
</feature>
<keyword evidence="8" id="KW-1185">Reference proteome</keyword>
<evidence type="ECO:0000313" key="8">
    <source>
        <dbReference type="Proteomes" id="UP000651050"/>
    </source>
</evidence>
<dbReference type="GO" id="GO:0016020">
    <property type="term" value="C:membrane"/>
    <property type="evidence" value="ECO:0007669"/>
    <property type="project" value="UniProtKB-SubCell"/>
</dbReference>
<feature type="transmembrane region" description="Helical" evidence="5">
    <location>
        <begin position="186"/>
        <end position="207"/>
    </location>
</feature>
<feature type="domain" description="EamA" evidence="6">
    <location>
        <begin position="153"/>
        <end position="281"/>
    </location>
</feature>
<dbReference type="AlphaFoldDB" id="A0A931MIR8"/>
<feature type="transmembrane region" description="Helical" evidence="5">
    <location>
        <begin position="98"/>
        <end position="117"/>
    </location>
</feature>
<dbReference type="Proteomes" id="UP000651050">
    <property type="component" value="Unassembled WGS sequence"/>
</dbReference>
<name>A0A931MIR8_9BURK</name>